<reference evidence="8 9" key="1">
    <citation type="submission" date="2019-02" db="EMBL/GenBank/DDBJ databases">
        <title>Genomic Encyclopedia of Type Strains, Phase IV (KMG-IV): sequencing the most valuable type-strain genomes for metagenomic binning, comparative biology and taxonomic classification.</title>
        <authorList>
            <person name="Goeker M."/>
        </authorList>
    </citation>
    <scope>NUCLEOTIDE SEQUENCE [LARGE SCALE GENOMIC DNA]</scope>
    <source>
        <strain evidence="8 9">DSM 101727</strain>
    </source>
</reference>
<keyword evidence="5 8" id="KW-0067">ATP-binding</keyword>
<keyword evidence="6" id="KW-0046">Antibiotic resistance</keyword>
<dbReference type="InterPro" id="IPR003439">
    <property type="entry name" value="ABC_transporter-like_ATP-bd"/>
</dbReference>
<dbReference type="Gene3D" id="3.40.50.300">
    <property type="entry name" value="P-loop containing nucleotide triphosphate hydrolases"/>
    <property type="match status" value="1"/>
</dbReference>
<proteinExistence type="inferred from homology"/>
<dbReference type="PROSITE" id="PS00211">
    <property type="entry name" value="ABC_TRANSPORTER_1"/>
    <property type="match status" value="1"/>
</dbReference>
<dbReference type="RefSeq" id="WP_130343231.1">
    <property type="nucleotide sequence ID" value="NZ_SGWQ01000002.1"/>
</dbReference>
<evidence type="ECO:0000256" key="5">
    <source>
        <dbReference type="ARBA" id="ARBA00022840"/>
    </source>
</evidence>
<evidence type="ECO:0000313" key="8">
    <source>
        <dbReference type="EMBL" id="RZS43377.1"/>
    </source>
</evidence>
<evidence type="ECO:0000256" key="2">
    <source>
        <dbReference type="ARBA" id="ARBA00005417"/>
    </source>
</evidence>
<dbReference type="InterPro" id="IPR003593">
    <property type="entry name" value="AAA+_ATPase"/>
</dbReference>
<dbReference type="InterPro" id="IPR027417">
    <property type="entry name" value="P-loop_NTPase"/>
</dbReference>
<dbReference type="GO" id="GO:0005524">
    <property type="term" value="F:ATP binding"/>
    <property type="evidence" value="ECO:0007669"/>
    <property type="project" value="UniProtKB-KW"/>
</dbReference>
<organism evidence="8 9">
    <name type="scientific">Herbihabitans rhizosphaerae</name>
    <dbReference type="NCBI Taxonomy" id="1872711"/>
    <lineage>
        <taxon>Bacteria</taxon>
        <taxon>Bacillati</taxon>
        <taxon>Actinomycetota</taxon>
        <taxon>Actinomycetes</taxon>
        <taxon>Pseudonocardiales</taxon>
        <taxon>Pseudonocardiaceae</taxon>
        <taxon>Herbihabitans</taxon>
    </lineage>
</organism>
<dbReference type="GO" id="GO:0016887">
    <property type="term" value="F:ATP hydrolysis activity"/>
    <property type="evidence" value="ECO:0007669"/>
    <property type="project" value="InterPro"/>
</dbReference>
<protein>
    <submittedName>
        <fullName evidence="8">ABC-2 type transport system ATP-binding protein</fullName>
    </submittedName>
</protein>
<name>A0A4Q7L2E1_9PSEU</name>
<dbReference type="SMART" id="SM00382">
    <property type="entry name" value="AAA"/>
    <property type="match status" value="1"/>
</dbReference>
<dbReference type="AlphaFoldDB" id="A0A4Q7L2E1"/>
<evidence type="ECO:0000256" key="1">
    <source>
        <dbReference type="ARBA" id="ARBA00004202"/>
    </source>
</evidence>
<evidence type="ECO:0000256" key="3">
    <source>
        <dbReference type="ARBA" id="ARBA00022448"/>
    </source>
</evidence>
<dbReference type="OrthoDB" id="9804819at2"/>
<dbReference type="GO" id="GO:0005886">
    <property type="term" value="C:plasma membrane"/>
    <property type="evidence" value="ECO:0007669"/>
    <property type="project" value="UniProtKB-SubCell"/>
</dbReference>
<dbReference type="SUPFAM" id="SSF52540">
    <property type="entry name" value="P-loop containing nucleoside triphosphate hydrolases"/>
    <property type="match status" value="1"/>
</dbReference>
<dbReference type="EMBL" id="SGWQ01000002">
    <property type="protein sequence ID" value="RZS43377.1"/>
    <property type="molecule type" value="Genomic_DNA"/>
</dbReference>
<gene>
    <name evidence="8" type="ORF">EV193_102356</name>
</gene>
<comment type="caution">
    <text evidence="8">The sequence shown here is derived from an EMBL/GenBank/DDBJ whole genome shotgun (WGS) entry which is preliminary data.</text>
</comment>
<evidence type="ECO:0000259" key="7">
    <source>
        <dbReference type="PROSITE" id="PS50893"/>
    </source>
</evidence>
<comment type="subcellular location">
    <subcellularLocation>
        <location evidence="1">Cell membrane</location>
        <topology evidence="1">Peripheral membrane protein</topology>
    </subcellularLocation>
</comment>
<keyword evidence="9" id="KW-1185">Reference proteome</keyword>
<feature type="domain" description="ABC transporter" evidence="7">
    <location>
        <begin position="6"/>
        <end position="231"/>
    </location>
</feature>
<dbReference type="InterPro" id="IPR050763">
    <property type="entry name" value="ABC_transporter_ATP-binding"/>
</dbReference>
<dbReference type="InterPro" id="IPR017871">
    <property type="entry name" value="ABC_transporter-like_CS"/>
</dbReference>
<accession>A0A4Q7L2E1</accession>
<comment type="similarity">
    <text evidence="2">Belongs to the ABC transporter superfamily.</text>
</comment>
<dbReference type="PROSITE" id="PS50893">
    <property type="entry name" value="ABC_TRANSPORTER_2"/>
    <property type="match status" value="1"/>
</dbReference>
<evidence type="ECO:0000256" key="4">
    <source>
        <dbReference type="ARBA" id="ARBA00022741"/>
    </source>
</evidence>
<dbReference type="Proteomes" id="UP000294257">
    <property type="component" value="Unassembled WGS sequence"/>
</dbReference>
<dbReference type="Pfam" id="PF00005">
    <property type="entry name" value="ABC_tran"/>
    <property type="match status" value="1"/>
</dbReference>
<sequence>MTETVIDVRDLVCRYGDFEAVRGVSLDVARGELFALLGTNGAGKTTTLETLEGHRKPASGTVRVLGADPIGERVAVRARTGIMLQHSGFAPDLTVIETIRLWGDLSTRDGSAEHALERLDLGHRRDVRVKQLSGGERRRLDLAMATYGDPPVLFLDEPTTGLDPESRKRTWDVVRDLLSGGTTVLLTTHYLEEAESLAHRLAIMHEGRIAVSGSLTDVLARRPASIRFDLPHGVAAGDLPVLSGDVDGAALTAGQVRVDTRELQHDLGAVLDWARNRSLRLSGLRAAHASLDEVFHAVRDGATVNEEVGVR</sequence>
<evidence type="ECO:0000313" key="9">
    <source>
        <dbReference type="Proteomes" id="UP000294257"/>
    </source>
</evidence>
<keyword evidence="4" id="KW-0547">Nucleotide-binding</keyword>
<keyword evidence="3" id="KW-0813">Transport</keyword>
<dbReference type="CDD" id="cd03230">
    <property type="entry name" value="ABC_DR_subfamily_A"/>
    <property type="match status" value="1"/>
</dbReference>
<dbReference type="PANTHER" id="PTHR42711:SF5">
    <property type="entry name" value="ABC TRANSPORTER ATP-BINDING PROTEIN NATA"/>
    <property type="match status" value="1"/>
</dbReference>
<dbReference type="GO" id="GO:0046677">
    <property type="term" value="P:response to antibiotic"/>
    <property type="evidence" value="ECO:0007669"/>
    <property type="project" value="UniProtKB-KW"/>
</dbReference>
<dbReference type="PANTHER" id="PTHR42711">
    <property type="entry name" value="ABC TRANSPORTER ATP-BINDING PROTEIN"/>
    <property type="match status" value="1"/>
</dbReference>
<evidence type="ECO:0000256" key="6">
    <source>
        <dbReference type="ARBA" id="ARBA00023251"/>
    </source>
</evidence>